<dbReference type="InterPro" id="IPR007267">
    <property type="entry name" value="GtrA_DPMS_TM"/>
</dbReference>
<comment type="subcellular location">
    <subcellularLocation>
        <location evidence="1">Membrane</location>
        <topology evidence="1">Multi-pass membrane protein</topology>
    </subcellularLocation>
</comment>
<dbReference type="AlphaFoldDB" id="A0A1G9XIC0"/>
<evidence type="ECO:0000256" key="4">
    <source>
        <dbReference type="ARBA" id="ARBA00022989"/>
    </source>
</evidence>
<feature type="transmembrane region" description="Helical" evidence="6">
    <location>
        <begin position="57"/>
        <end position="81"/>
    </location>
</feature>
<organism evidence="8 9">
    <name type="scientific">Megasphaera paucivorans</name>
    <dbReference type="NCBI Taxonomy" id="349095"/>
    <lineage>
        <taxon>Bacteria</taxon>
        <taxon>Bacillati</taxon>
        <taxon>Bacillota</taxon>
        <taxon>Negativicutes</taxon>
        <taxon>Veillonellales</taxon>
        <taxon>Veillonellaceae</taxon>
        <taxon>Megasphaera</taxon>
    </lineage>
</organism>
<evidence type="ECO:0000256" key="5">
    <source>
        <dbReference type="ARBA" id="ARBA00023136"/>
    </source>
</evidence>
<dbReference type="PANTHER" id="PTHR38459:SF1">
    <property type="entry name" value="PROPHAGE BACTOPRENOL-LINKED GLUCOSE TRANSLOCASE HOMOLOG"/>
    <property type="match status" value="1"/>
</dbReference>
<sequence>MGKKVIFGFDYTNNEYMKLSLYLVVGGSAALLEWGLFYLFFKGLSSMLIFSLQTETILAATTMAFASSTLYHYILCNIFVFESGSRHQRGAELSLVFIVSTIGLCWNLLLMYFFTSPAFFGLNPMVSKIIASAIVTVWNYLSRKRWIFK</sequence>
<name>A0A1G9XIC0_9FIRM</name>
<proteinExistence type="inferred from homology"/>
<dbReference type="Proteomes" id="UP000199309">
    <property type="component" value="Unassembled WGS sequence"/>
</dbReference>
<feature type="transmembrane region" description="Helical" evidence="6">
    <location>
        <begin position="21"/>
        <end position="41"/>
    </location>
</feature>
<dbReference type="RefSeq" id="WP_091650942.1">
    <property type="nucleotide sequence ID" value="NZ_FNHQ01000018.1"/>
</dbReference>
<evidence type="ECO:0000313" key="8">
    <source>
        <dbReference type="EMBL" id="SDM96559.1"/>
    </source>
</evidence>
<reference evidence="8 9" key="1">
    <citation type="submission" date="2016-10" db="EMBL/GenBank/DDBJ databases">
        <authorList>
            <person name="de Groot N.N."/>
        </authorList>
    </citation>
    <scope>NUCLEOTIDE SEQUENCE [LARGE SCALE GENOMIC DNA]</scope>
    <source>
        <strain evidence="8 9">DSM 16981</strain>
    </source>
</reference>
<feature type="transmembrane region" description="Helical" evidence="6">
    <location>
        <begin position="93"/>
        <end position="114"/>
    </location>
</feature>
<protein>
    <submittedName>
        <fullName evidence="8">Putative flippase GtrA (Transmembrane translocase of bactoprenol-linked glucose)</fullName>
    </submittedName>
</protein>
<evidence type="ECO:0000259" key="7">
    <source>
        <dbReference type="Pfam" id="PF04138"/>
    </source>
</evidence>
<keyword evidence="4 6" id="KW-1133">Transmembrane helix</keyword>
<evidence type="ECO:0000256" key="3">
    <source>
        <dbReference type="ARBA" id="ARBA00022692"/>
    </source>
</evidence>
<comment type="similarity">
    <text evidence="2">Belongs to the GtrA family.</text>
</comment>
<evidence type="ECO:0000256" key="1">
    <source>
        <dbReference type="ARBA" id="ARBA00004141"/>
    </source>
</evidence>
<dbReference type="EMBL" id="FNHQ01000018">
    <property type="protein sequence ID" value="SDM96559.1"/>
    <property type="molecule type" value="Genomic_DNA"/>
</dbReference>
<evidence type="ECO:0000313" key="9">
    <source>
        <dbReference type="Proteomes" id="UP000199309"/>
    </source>
</evidence>
<accession>A0A1G9XIC0</accession>
<dbReference type="OrthoDB" id="9807815at2"/>
<dbReference type="GO" id="GO:0000271">
    <property type="term" value="P:polysaccharide biosynthetic process"/>
    <property type="evidence" value="ECO:0007669"/>
    <property type="project" value="InterPro"/>
</dbReference>
<dbReference type="Pfam" id="PF04138">
    <property type="entry name" value="GtrA_DPMS_TM"/>
    <property type="match status" value="1"/>
</dbReference>
<feature type="domain" description="GtrA/DPMS transmembrane" evidence="7">
    <location>
        <begin position="22"/>
        <end position="148"/>
    </location>
</feature>
<evidence type="ECO:0000256" key="6">
    <source>
        <dbReference type="SAM" id="Phobius"/>
    </source>
</evidence>
<dbReference type="GO" id="GO:0005886">
    <property type="term" value="C:plasma membrane"/>
    <property type="evidence" value="ECO:0007669"/>
    <property type="project" value="TreeGrafter"/>
</dbReference>
<keyword evidence="3 6" id="KW-0812">Transmembrane</keyword>
<dbReference type="InterPro" id="IPR051401">
    <property type="entry name" value="GtrA_CellWall_Glycosyl"/>
</dbReference>
<keyword evidence="9" id="KW-1185">Reference proteome</keyword>
<dbReference type="PANTHER" id="PTHR38459">
    <property type="entry name" value="PROPHAGE BACTOPRENOL-LINKED GLUCOSE TRANSLOCASE HOMOLOG"/>
    <property type="match status" value="1"/>
</dbReference>
<gene>
    <name evidence="8" type="ORF">SAMN05660299_01839</name>
</gene>
<dbReference type="STRING" id="349095.SAMN05660299_01839"/>
<feature type="transmembrane region" description="Helical" evidence="6">
    <location>
        <begin position="120"/>
        <end position="141"/>
    </location>
</feature>
<evidence type="ECO:0000256" key="2">
    <source>
        <dbReference type="ARBA" id="ARBA00009399"/>
    </source>
</evidence>
<keyword evidence="5 6" id="KW-0472">Membrane</keyword>